<dbReference type="eggNOG" id="COG4198">
    <property type="taxonomic scope" value="Bacteria"/>
</dbReference>
<name>Q2S5L8_SALRD</name>
<dbReference type="OrthoDB" id="725917at2"/>
<dbReference type="PATRIC" id="fig|309807.25.peg.384"/>
<dbReference type="Proteomes" id="UP000008674">
    <property type="component" value="Chromosome"/>
</dbReference>
<gene>
    <name evidence="2" type="ordered locus">SRU_0367</name>
</gene>
<evidence type="ECO:0000256" key="1">
    <source>
        <dbReference type="SAM" id="MobiDB-lite"/>
    </source>
</evidence>
<dbReference type="SUPFAM" id="SSF48452">
    <property type="entry name" value="TPR-like"/>
    <property type="match status" value="1"/>
</dbReference>
<dbReference type="InterPro" id="IPR011990">
    <property type="entry name" value="TPR-like_helical_dom_sf"/>
</dbReference>
<accession>Q2S5L8</accession>
<dbReference type="Gene3D" id="1.25.40.390">
    <property type="match status" value="1"/>
</dbReference>
<reference evidence="2 3" key="1">
    <citation type="journal article" date="2005" name="Proc. Natl. Acad. Sci. U.S.A.">
        <title>The genome of Salinibacter ruber: convergence and gene exchange among hyperhalophilic bacteria and archaea.</title>
        <authorList>
            <person name="Mongodin E.F."/>
            <person name="Nelson K.E."/>
            <person name="Daugherty S."/>
            <person name="Deboy R.T."/>
            <person name="Wister J."/>
            <person name="Khouri H."/>
            <person name="Weidman J."/>
            <person name="Walsh D.A."/>
            <person name="Papke R.T."/>
            <person name="Sanchez Perez G."/>
            <person name="Sharma A.K."/>
            <person name="Nesbo C.L."/>
            <person name="MacLeod D."/>
            <person name="Bapteste E."/>
            <person name="Doolittle W.F."/>
            <person name="Charlebois R.L."/>
            <person name="Legault B."/>
            <person name="Rodriguez-Valera F."/>
        </authorList>
    </citation>
    <scope>NUCLEOTIDE SEQUENCE [LARGE SCALE GENOMIC DNA]</scope>
    <source>
        <strain evidence="3">DSM 13855 / CECT 5946 / M31</strain>
    </source>
</reference>
<dbReference type="HOGENOM" id="CLU_025928_1_0_10"/>
<dbReference type="AlphaFoldDB" id="Q2S5L8"/>
<dbReference type="InterPro" id="IPR041662">
    <property type="entry name" value="SusD-like_2"/>
</dbReference>
<proteinExistence type="predicted"/>
<sequence length="568" mass="63033">MHRSISGSDCGPTPTSSTLPLTPYTPAMPFLTRSRIARVASLLSAGVLALVLLSCDGVGDFGDTNEDPTTANDPNPDLEFTTLQLGVSGSRFDMWRTNLIYTMPIVQHIANPGFYAGNFNQYVGAWSASFFDTRYGGGPNGSNFLRTVTNAETLISELEGKPRQVNRLAATRIMRVLTFQRLTDVYGDVPYFDAGKGALEGEFTPHYTRQDSIYMDLHDELRAAVDQFDASQPTFGGADLFFNGSIEQWKRFANSLQLRLALRVVKVRPDLAQSWAEEAVNADGGVMQSVEDDAYVPHQSGPSGGPAGFNTNAHSEVMQSFPGQWLSETFVDWMKDKSDPRLTEYGALAPGGLDSALVEDPAQQRGMPNGFDNNELAASNEYTDDLDQYTRIHPNLRDRNDPMFFQTYAEVELMLAEAAVRGWNVPGSAEAHYEAGVRAAMNYITRYGENTSVSDSEITQYLSDNSLPSGREARLRAINNQYWAATFLNGIESWSNWRRSGYPELTPAPEEGDTGGQFIRRLDYPQGERDLNGDNYQEARERQNITQSNRLTARVWWDCGAYADQCAE</sequence>
<protein>
    <recommendedName>
        <fullName evidence="4">Lipoprotein</fullName>
    </recommendedName>
</protein>
<dbReference type="STRING" id="309807.SRU_0367"/>
<dbReference type="Pfam" id="PF12771">
    <property type="entry name" value="SusD-like_2"/>
    <property type="match status" value="1"/>
</dbReference>
<evidence type="ECO:0008006" key="4">
    <source>
        <dbReference type="Google" id="ProtNLM"/>
    </source>
</evidence>
<dbReference type="EnsemblBacteria" id="ABC45502">
    <property type="protein sequence ID" value="ABC45502"/>
    <property type="gene ID" value="SRU_0367"/>
</dbReference>
<evidence type="ECO:0000313" key="2">
    <source>
        <dbReference type="EMBL" id="ABC45502.1"/>
    </source>
</evidence>
<evidence type="ECO:0000313" key="3">
    <source>
        <dbReference type="Proteomes" id="UP000008674"/>
    </source>
</evidence>
<feature type="region of interest" description="Disordered" evidence="1">
    <location>
        <begin position="1"/>
        <end position="20"/>
    </location>
</feature>
<organism evidence="2 3">
    <name type="scientific">Salinibacter ruber (strain DSM 13855 / M31)</name>
    <dbReference type="NCBI Taxonomy" id="309807"/>
    <lineage>
        <taxon>Bacteria</taxon>
        <taxon>Pseudomonadati</taxon>
        <taxon>Rhodothermota</taxon>
        <taxon>Rhodothermia</taxon>
        <taxon>Rhodothermales</taxon>
        <taxon>Salinibacteraceae</taxon>
        <taxon>Salinibacter</taxon>
    </lineage>
</organism>
<dbReference type="KEGG" id="sru:SRU_0367"/>
<keyword evidence="3" id="KW-1185">Reference proteome</keyword>
<dbReference type="EMBL" id="CP000159">
    <property type="protein sequence ID" value="ABC45502.1"/>
    <property type="molecule type" value="Genomic_DNA"/>
</dbReference>